<organism evidence="2 3">
    <name type="scientific">Amphritea pacifica</name>
    <dbReference type="NCBI Taxonomy" id="2811233"/>
    <lineage>
        <taxon>Bacteria</taxon>
        <taxon>Pseudomonadati</taxon>
        <taxon>Pseudomonadota</taxon>
        <taxon>Gammaproteobacteria</taxon>
        <taxon>Oceanospirillales</taxon>
        <taxon>Oceanospirillaceae</taxon>
        <taxon>Amphritea</taxon>
    </lineage>
</organism>
<dbReference type="EMBL" id="JAFFZP010000039">
    <property type="protein sequence ID" value="MBN0989379.1"/>
    <property type="molecule type" value="Genomic_DNA"/>
</dbReference>
<gene>
    <name evidence="2" type="ORF">JW498_18595</name>
</gene>
<dbReference type="Proteomes" id="UP000760472">
    <property type="component" value="Unassembled WGS sequence"/>
</dbReference>
<sequence>MSMRNKQRGVSFFSLMIILIVAGIFFAVGMKLFPVYWDHSLVTSMMEELVDEPETKKDSPTETRMKISKRLRINQVHLPVQDAITIDVKEGIKTLTLQYSVTVPMFYNVDAVVKFHEQYEVIVR</sequence>
<evidence type="ECO:0000256" key="1">
    <source>
        <dbReference type="SAM" id="Phobius"/>
    </source>
</evidence>
<keyword evidence="1" id="KW-1133">Transmembrane helix</keyword>
<name>A0ABS2WCG6_9GAMM</name>
<feature type="transmembrane region" description="Helical" evidence="1">
    <location>
        <begin position="12"/>
        <end position="37"/>
    </location>
</feature>
<dbReference type="RefSeq" id="WP_205211860.1">
    <property type="nucleotide sequence ID" value="NZ_JAFFZO010000035.1"/>
</dbReference>
<proteinExistence type="predicted"/>
<keyword evidence="3" id="KW-1185">Reference proteome</keyword>
<keyword evidence="1" id="KW-0812">Transmembrane</keyword>
<dbReference type="Pfam" id="PF16137">
    <property type="entry name" value="DUF4845"/>
    <property type="match status" value="1"/>
</dbReference>
<comment type="caution">
    <text evidence="2">The sequence shown here is derived from an EMBL/GenBank/DDBJ whole genome shotgun (WGS) entry which is preliminary data.</text>
</comment>
<reference evidence="2 3" key="1">
    <citation type="submission" date="2021-02" db="EMBL/GenBank/DDBJ databases">
        <title>A novel species of genus Amphritea isolated from a fishpond in China.</title>
        <authorList>
            <person name="Lu H."/>
        </authorList>
    </citation>
    <scope>NUCLEOTIDE SEQUENCE [LARGE SCALE GENOMIC DNA]</scope>
    <source>
        <strain evidence="2 3">RP18W</strain>
    </source>
</reference>
<protein>
    <submittedName>
        <fullName evidence="2">DUF4845 domain-containing protein</fullName>
    </submittedName>
</protein>
<evidence type="ECO:0000313" key="2">
    <source>
        <dbReference type="EMBL" id="MBN0989379.1"/>
    </source>
</evidence>
<accession>A0ABS2WCG6</accession>
<evidence type="ECO:0000313" key="3">
    <source>
        <dbReference type="Proteomes" id="UP000760472"/>
    </source>
</evidence>
<keyword evidence="1" id="KW-0472">Membrane</keyword>
<dbReference type="InterPro" id="IPR032314">
    <property type="entry name" value="DUF4845"/>
</dbReference>